<dbReference type="EMBL" id="MU806400">
    <property type="protein sequence ID" value="KAJ3835551.1"/>
    <property type="molecule type" value="Genomic_DNA"/>
</dbReference>
<feature type="chain" id="PRO_5041372052" evidence="2">
    <location>
        <begin position="20"/>
        <end position="214"/>
    </location>
</feature>
<feature type="region of interest" description="Disordered" evidence="1">
    <location>
        <begin position="41"/>
        <end position="118"/>
    </location>
</feature>
<dbReference type="AlphaFoldDB" id="A0AA38P3Q5"/>
<organism evidence="3 4">
    <name type="scientific">Lentinula raphanica</name>
    <dbReference type="NCBI Taxonomy" id="153919"/>
    <lineage>
        <taxon>Eukaryota</taxon>
        <taxon>Fungi</taxon>
        <taxon>Dikarya</taxon>
        <taxon>Basidiomycota</taxon>
        <taxon>Agaricomycotina</taxon>
        <taxon>Agaricomycetes</taxon>
        <taxon>Agaricomycetidae</taxon>
        <taxon>Agaricales</taxon>
        <taxon>Marasmiineae</taxon>
        <taxon>Omphalotaceae</taxon>
        <taxon>Lentinula</taxon>
    </lineage>
</organism>
<keyword evidence="2" id="KW-0732">Signal</keyword>
<protein>
    <submittedName>
        <fullName evidence="3">Uncharacterized protein</fullName>
    </submittedName>
</protein>
<evidence type="ECO:0000313" key="4">
    <source>
        <dbReference type="Proteomes" id="UP001163846"/>
    </source>
</evidence>
<feature type="signal peptide" evidence="2">
    <location>
        <begin position="1"/>
        <end position="19"/>
    </location>
</feature>
<sequence length="214" mass="22421">MHINSALCLALSLAYAAYASPLYGIDRLEARSASASEDSSTMSLAAAVPPPPGSSSSLGSTSMSQRTHAMLDSTLSPREKEKDSGTTTEKAPTDEQETTKEKETPSPDPKPPKPPQLTEIMVTFPTAGTTKHFQVQRAVKSAVKSLLVAAKSKLGITGAISVGFKNSFSSHKLIPTEADFTFVEKVCEGTCKGTVKGPGKGVIYNAKGGVVFEA</sequence>
<gene>
    <name evidence="3" type="ORF">F5878DRAFT_627557</name>
</gene>
<dbReference type="Proteomes" id="UP001163846">
    <property type="component" value="Unassembled WGS sequence"/>
</dbReference>
<comment type="caution">
    <text evidence="3">The sequence shown here is derived from an EMBL/GenBank/DDBJ whole genome shotgun (WGS) entry which is preliminary data.</text>
</comment>
<feature type="compositionally biased region" description="Basic and acidic residues" evidence="1">
    <location>
        <begin position="91"/>
        <end position="105"/>
    </location>
</feature>
<evidence type="ECO:0000256" key="2">
    <source>
        <dbReference type="SAM" id="SignalP"/>
    </source>
</evidence>
<name>A0AA38P3Q5_9AGAR</name>
<feature type="compositionally biased region" description="Pro residues" evidence="1">
    <location>
        <begin position="106"/>
        <end position="115"/>
    </location>
</feature>
<accession>A0AA38P3Q5</accession>
<feature type="non-terminal residue" evidence="3">
    <location>
        <position position="1"/>
    </location>
</feature>
<evidence type="ECO:0000256" key="1">
    <source>
        <dbReference type="SAM" id="MobiDB-lite"/>
    </source>
</evidence>
<reference evidence="3" key="1">
    <citation type="submission" date="2022-08" db="EMBL/GenBank/DDBJ databases">
        <authorList>
            <consortium name="DOE Joint Genome Institute"/>
            <person name="Min B."/>
            <person name="Riley R."/>
            <person name="Sierra-Patev S."/>
            <person name="Naranjo-Ortiz M."/>
            <person name="Looney B."/>
            <person name="Konkel Z."/>
            <person name="Slot J.C."/>
            <person name="Sakamoto Y."/>
            <person name="Steenwyk J.L."/>
            <person name="Rokas A."/>
            <person name="Carro J."/>
            <person name="Camarero S."/>
            <person name="Ferreira P."/>
            <person name="Molpeceres G."/>
            <person name="Ruiz-Duenas F.J."/>
            <person name="Serrano A."/>
            <person name="Henrissat B."/>
            <person name="Drula E."/>
            <person name="Hughes K.W."/>
            <person name="Mata J.L."/>
            <person name="Ishikawa N.K."/>
            <person name="Vargas-Isla R."/>
            <person name="Ushijima S."/>
            <person name="Smith C.A."/>
            <person name="Ahrendt S."/>
            <person name="Andreopoulos W."/>
            <person name="He G."/>
            <person name="Labutti K."/>
            <person name="Lipzen A."/>
            <person name="Ng V."/>
            <person name="Sandor L."/>
            <person name="Barry K."/>
            <person name="Martinez A.T."/>
            <person name="Xiao Y."/>
            <person name="Gibbons J.G."/>
            <person name="Terashima K."/>
            <person name="Hibbett D.S."/>
            <person name="Grigoriev I.V."/>
        </authorList>
    </citation>
    <scope>NUCLEOTIDE SEQUENCE</scope>
    <source>
        <strain evidence="3">TFB9207</strain>
    </source>
</reference>
<feature type="compositionally biased region" description="Low complexity" evidence="1">
    <location>
        <begin position="54"/>
        <end position="64"/>
    </location>
</feature>
<keyword evidence="4" id="KW-1185">Reference proteome</keyword>
<evidence type="ECO:0000313" key="3">
    <source>
        <dbReference type="EMBL" id="KAJ3835551.1"/>
    </source>
</evidence>
<proteinExistence type="predicted"/>